<feature type="domain" description="HD-Zip IV C-terminal" evidence="1">
    <location>
        <begin position="284"/>
        <end position="365"/>
    </location>
</feature>
<dbReference type="Pfam" id="PF25797">
    <property type="entry name" value="PDF2_C"/>
    <property type="match status" value="4"/>
</dbReference>
<dbReference type="AlphaFoldDB" id="A0A5J9WN29"/>
<gene>
    <name evidence="2" type="ORF">EJB05_00904</name>
</gene>
<dbReference type="InterPro" id="IPR042160">
    <property type="entry name" value="HD-Zip_IV"/>
</dbReference>
<dbReference type="InterPro" id="IPR057993">
    <property type="entry name" value="HD-Zip_IV_C"/>
</dbReference>
<feature type="non-terminal residue" evidence="2">
    <location>
        <position position="1"/>
    </location>
</feature>
<protein>
    <recommendedName>
        <fullName evidence="1">HD-Zip IV C-terminal domain-containing protein</fullName>
    </recommendedName>
</protein>
<dbReference type="Gramene" id="TVU49589">
    <property type="protein sequence ID" value="TVU49589"/>
    <property type="gene ID" value="EJB05_00904"/>
</dbReference>
<proteinExistence type="predicted"/>
<name>A0A5J9WN29_9POAL</name>
<evidence type="ECO:0000313" key="2">
    <source>
        <dbReference type="EMBL" id="TVU49589.1"/>
    </source>
</evidence>
<feature type="domain" description="HD-Zip IV C-terminal" evidence="1">
    <location>
        <begin position="1"/>
        <end position="76"/>
    </location>
</feature>
<evidence type="ECO:0000313" key="3">
    <source>
        <dbReference type="Proteomes" id="UP000324897"/>
    </source>
</evidence>
<sequence length="365" mass="39295">MNGGDSTYVALLPFGFAIVPDGPKIDNTGQKACGSLLTVAFQILVNSQPVAKLTVESVQTLNNLILCTIKKINNALLSMSISFGQKSGDSVLTMAFQILVNSQLVAKLTLEYVETMNNHISCTNKKIKNALQCNTRVPYWASYIYFFFAKWSSCFLTFSLKAMSANQSSMLILQETCTDASGSMVVYAPVDIPTMQLALNGGDSTYVALLPFGFAILPNGPSIDNSGQNSGDSLLTMVFQILINRNLVAKLTVESVKTVNNLISCTIKKIKNALLCNTLVPYWVSLLAMSANQSSMLILQETCTDVSGNMVVYALVDISTMQLVMNGGDSTYVALLPCGFPILPDGPSIDNIGQKSGDSLLTMAF</sequence>
<dbReference type="SUPFAM" id="SSF55961">
    <property type="entry name" value="Bet v1-like"/>
    <property type="match status" value="1"/>
</dbReference>
<accession>A0A5J9WN29</accession>
<dbReference type="Proteomes" id="UP000324897">
    <property type="component" value="Chromosome 6"/>
</dbReference>
<evidence type="ECO:0000259" key="1">
    <source>
        <dbReference type="Pfam" id="PF25797"/>
    </source>
</evidence>
<organism evidence="2 3">
    <name type="scientific">Eragrostis curvula</name>
    <name type="common">weeping love grass</name>
    <dbReference type="NCBI Taxonomy" id="38414"/>
    <lineage>
        <taxon>Eukaryota</taxon>
        <taxon>Viridiplantae</taxon>
        <taxon>Streptophyta</taxon>
        <taxon>Embryophyta</taxon>
        <taxon>Tracheophyta</taxon>
        <taxon>Spermatophyta</taxon>
        <taxon>Magnoliopsida</taxon>
        <taxon>Liliopsida</taxon>
        <taxon>Poales</taxon>
        <taxon>Poaceae</taxon>
        <taxon>PACMAD clade</taxon>
        <taxon>Chloridoideae</taxon>
        <taxon>Eragrostideae</taxon>
        <taxon>Eragrostidinae</taxon>
        <taxon>Eragrostis</taxon>
    </lineage>
</organism>
<feature type="domain" description="HD-Zip IV C-terminal" evidence="1">
    <location>
        <begin position="85"/>
        <end position="133"/>
    </location>
</feature>
<reference evidence="2 3" key="1">
    <citation type="journal article" date="2019" name="Sci. Rep.">
        <title>A high-quality genome of Eragrostis curvula grass provides insights into Poaceae evolution and supports new strategies to enhance forage quality.</title>
        <authorList>
            <person name="Carballo J."/>
            <person name="Santos B.A.C.M."/>
            <person name="Zappacosta D."/>
            <person name="Garbus I."/>
            <person name="Selva J.P."/>
            <person name="Gallo C.A."/>
            <person name="Diaz A."/>
            <person name="Albertini E."/>
            <person name="Caccamo M."/>
            <person name="Echenique V."/>
        </authorList>
    </citation>
    <scope>NUCLEOTIDE SEQUENCE [LARGE SCALE GENOMIC DNA]</scope>
    <source>
        <strain evidence="3">cv. Victoria</strain>
        <tissue evidence="2">Leaf</tissue>
    </source>
</reference>
<feature type="domain" description="HD-Zip IV C-terminal" evidence="1">
    <location>
        <begin position="160"/>
        <end position="276"/>
    </location>
</feature>
<dbReference type="EMBL" id="RWGY01000002">
    <property type="protein sequence ID" value="TVU49589.1"/>
    <property type="molecule type" value="Genomic_DNA"/>
</dbReference>
<comment type="caution">
    <text evidence="2">The sequence shown here is derived from an EMBL/GenBank/DDBJ whole genome shotgun (WGS) entry which is preliminary data.</text>
</comment>
<keyword evidence="3" id="KW-1185">Reference proteome</keyword>
<dbReference type="PANTHER" id="PTHR45654">
    <property type="entry name" value="HOMEOBOX-LEUCINE ZIPPER PROTEIN MERISTEM L1"/>
    <property type="match status" value="1"/>
</dbReference>
<dbReference type="OrthoDB" id="1721692at2759"/>
<dbReference type="PANTHER" id="PTHR45654:SF5">
    <property type="entry name" value="HOMEOBOX-LEUCINE ZIPPER PROTEIN ANTHOCYANINLESS 2-RELATED"/>
    <property type="match status" value="1"/>
</dbReference>